<reference evidence="1 2" key="1">
    <citation type="journal article" date="2016" name="Nat. Commun.">
        <title>Thousands of microbial genomes shed light on interconnected biogeochemical processes in an aquifer system.</title>
        <authorList>
            <person name="Anantharaman K."/>
            <person name="Brown C.T."/>
            <person name="Hug L.A."/>
            <person name="Sharon I."/>
            <person name="Castelle C.J."/>
            <person name="Probst A.J."/>
            <person name="Thomas B.C."/>
            <person name="Singh A."/>
            <person name="Wilkins M.J."/>
            <person name="Karaoz U."/>
            <person name="Brodie E.L."/>
            <person name="Williams K.H."/>
            <person name="Hubbard S.S."/>
            <person name="Banfield J.F."/>
        </authorList>
    </citation>
    <scope>NUCLEOTIDE SEQUENCE [LARGE SCALE GENOMIC DNA]</scope>
</reference>
<name>A0A1F5Z8R7_9BACT</name>
<accession>A0A1F5Z8R7</accession>
<organism evidence="1 2">
    <name type="scientific">Candidatus Gottesmanbacteria bacterium RBG_16_43_7</name>
    <dbReference type="NCBI Taxonomy" id="1798373"/>
    <lineage>
        <taxon>Bacteria</taxon>
        <taxon>Candidatus Gottesmaniibacteriota</taxon>
    </lineage>
</organism>
<evidence type="ECO:0000313" key="2">
    <source>
        <dbReference type="Proteomes" id="UP000176854"/>
    </source>
</evidence>
<dbReference type="AlphaFoldDB" id="A0A1F5Z8R7"/>
<gene>
    <name evidence="1" type="ORF">A2154_02190</name>
</gene>
<comment type="caution">
    <text evidence="1">The sequence shown here is derived from an EMBL/GenBank/DDBJ whole genome shotgun (WGS) entry which is preliminary data.</text>
</comment>
<dbReference type="Proteomes" id="UP000176854">
    <property type="component" value="Unassembled WGS sequence"/>
</dbReference>
<dbReference type="EMBL" id="MFJC01000044">
    <property type="protein sequence ID" value="OGG08859.1"/>
    <property type="molecule type" value="Genomic_DNA"/>
</dbReference>
<evidence type="ECO:0000313" key="1">
    <source>
        <dbReference type="EMBL" id="OGG08859.1"/>
    </source>
</evidence>
<proteinExistence type="predicted"/>
<sequence>MSQKTTKQNASFSDSELYYDDCPICRAMKEAEKRDKNLTLPELKQAFVKAKDQGAVVGGSLIEDKTN</sequence>
<protein>
    <submittedName>
        <fullName evidence="1">Uncharacterized protein</fullName>
    </submittedName>
</protein>